<organism evidence="3 4">
    <name type="scientific">Euhalothece natronophila Z-M001</name>
    <dbReference type="NCBI Taxonomy" id="522448"/>
    <lineage>
        <taxon>Bacteria</taxon>
        <taxon>Bacillati</taxon>
        <taxon>Cyanobacteriota</taxon>
        <taxon>Cyanophyceae</taxon>
        <taxon>Oscillatoriophycideae</taxon>
        <taxon>Chroococcales</taxon>
        <taxon>Halothecacae</taxon>
        <taxon>Halothece cluster</taxon>
        <taxon>Euhalothece</taxon>
    </lineage>
</organism>
<evidence type="ECO:0000256" key="1">
    <source>
        <dbReference type="SAM" id="Phobius"/>
    </source>
</evidence>
<dbReference type="Proteomes" id="UP000318453">
    <property type="component" value="Chromosome"/>
</dbReference>
<sequence length="151" mass="17847">MTASNENPDNIPSYSQEEVQEILQNAIVRKVDNQDHFTYEQLSEMAKELDISPETLKVAEENWQQQKTELQQRQAFDKHRWQKIKRRWEGYLIFNAFLVTLNLITAGTVSWAVYPLAFFGLGLVYDTWETSRLEGEKYDRALEKWQKKKSA</sequence>
<dbReference type="OrthoDB" id="560236at2"/>
<keyword evidence="4" id="KW-1185">Reference proteome</keyword>
<protein>
    <submittedName>
        <fullName evidence="3">2TM domain-containing protein</fullName>
    </submittedName>
</protein>
<keyword evidence="1" id="KW-1133">Transmembrane helix</keyword>
<dbReference type="InterPro" id="IPR025698">
    <property type="entry name" value="2TM_dom"/>
</dbReference>
<evidence type="ECO:0000313" key="3">
    <source>
        <dbReference type="EMBL" id="QDZ39798.1"/>
    </source>
</evidence>
<evidence type="ECO:0000259" key="2">
    <source>
        <dbReference type="Pfam" id="PF13239"/>
    </source>
</evidence>
<reference evidence="3 4" key="1">
    <citation type="submission" date="2019-08" db="EMBL/GenBank/DDBJ databases">
        <title>Carotenoids and Carotenoid Binding Proteins in the Halophilic Cyanobacterium Euhalothece sp. ZM00.</title>
        <authorList>
            <person name="Cho S.M."/>
            <person name="Song J.Y."/>
            <person name="Park Y.-I."/>
        </authorList>
    </citation>
    <scope>NUCLEOTIDE SEQUENCE [LARGE SCALE GENOMIC DNA]</scope>
    <source>
        <strain evidence="3 4">Z-M001</strain>
    </source>
</reference>
<dbReference type="RefSeq" id="WP_146295395.1">
    <property type="nucleotide sequence ID" value="NZ_CP042326.1"/>
</dbReference>
<keyword evidence="1" id="KW-0812">Transmembrane</keyword>
<keyword evidence="1" id="KW-0472">Membrane</keyword>
<dbReference type="KEGG" id="enn:FRE64_07485"/>
<dbReference type="EMBL" id="CP042326">
    <property type="protein sequence ID" value="QDZ39798.1"/>
    <property type="molecule type" value="Genomic_DNA"/>
</dbReference>
<feature type="domain" description="2TM" evidence="2">
    <location>
        <begin position="72"/>
        <end position="149"/>
    </location>
</feature>
<name>A0A5B8NLC9_9CHRO</name>
<accession>A0A5B8NLC9</accession>
<dbReference type="Pfam" id="PF13239">
    <property type="entry name" value="2TM"/>
    <property type="match status" value="1"/>
</dbReference>
<evidence type="ECO:0000313" key="4">
    <source>
        <dbReference type="Proteomes" id="UP000318453"/>
    </source>
</evidence>
<gene>
    <name evidence="3" type="ORF">FRE64_07485</name>
</gene>
<dbReference type="AlphaFoldDB" id="A0A5B8NLC9"/>
<feature type="transmembrane region" description="Helical" evidence="1">
    <location>
        <begin position="88"/>
        <end position="105"/>
    </location>
</feature>
<proteinExistence type="predicted"/>